<name>E4X291_OIKDI</name>
<dbReference type="EMBL" id="FN653022">
    <property type="protein sequence ID" value="CBY07351.1"/>
    <property type="molecule type" value="Genomic_DNA"/>
</dbReference>
<protein>
    <submittedName>
        <fullName evidence="1">Uncharacterized protein</fullName>
    </submittedName>
</protein>
<keyword evidence="2" id="KW-1185">Reference proteome</keyword>
<dbReference type="PANTHER" id="PTHR15046">
    <property type="entry name" value="GLYCO_TRANS_2-LIKE DOMAIN-CONTAINING PROTEIN"/>
    <property type="match status" value="1"/>
</dbReference>
<dbReference type="PANTHER" id="PTHR15046:SF3">
    <property type="entry name" value="BETA-1,4 N-ACETYLGALACTOSAMINYLTRANSFERASE 2-LIKE"/>
    <property type="match status" value="1"/>
</dbReference>
<accession>E4X291</accession>
<dbReference type="InParanoid" id="E4X291"/>
<dbReference type="Proteomes" id="UP000001307">
    <property type="component" value="Unassembled WGS sequence"/>
</dbReference>
<sequence length="292" mass="33757">MLRRVAAMSCPKEGWLKSVIIFIFGFLLGHLFQTAQSFDKIVPDSLRPALQSQEREVQVVEETKIEEESKTIRETIREIDVSKAVISRQGSDLVTASFNPEEVFGIRLFEKKTCKCTSRNIFPIDEMPEIFNSAQIAQLEKNRKHDYDKWRSNNFHQLVEPRLLISSAHNPLEFVASGYEISPFDSLNIHMKLHAVPDDKLMVTITSISGEFPSLEGMKQVQKIESKTGEMHYQIRMTNVRLINKLFDELVYSSRQYDSRPFTDYVTVLIEGDVEAYASFPIKERAHIFLFR</sequence>
<reference evidence="1" key="1">
    <citation type="journal article" date="2010" name="Science">
        <title>Plasticity of animal genome architecture unmasked by rapid evolution of a pelagic tunicate.</title>
        <authorList>
            <person name="Denoeud F."/>
            <person name="Henriet S."/>
            <person name="Mungpakdee S."/>
            <person name="Aury J.M."/>
            <person name="Da Silva C."/>
            <person name="Brinkmann H."/>
            <person name="Mikhaleva J."/>
            <person name="Olsen L.C."/>
            <person name="Jubin C."/>
            <person name="Canestro C."/>
            <person name="Bouquet J.M."/>
            <person name="Danks G."/>
            <person name="Poulain J."/>
            <person name="Campsteijn C."/>
            <person name="Adamski M."/>
            <person name="Cross I."/>
            <person name="Yadetie F."/>
            <person name="Muffato M."/>
            <person name="Louis A."/>
            <person name="Butcher S."/>
            <person name="Tsagkogeorga G."/>
            <person name="Konrad A."/>
            <person name="Singh S."/>
            <person name="Jensen M.F."/>
            <person name="Cong E.H."/>
            <person name="Eikeseth-Otteraa H."/>
            <person name="Noel B."/>
            <person name="Anthouard V."/>
            <person name="Porcel B.M."/>
            <person name="Kachouri-Lafond R."/>
            <person name="Nishino A."/>
            <person name="Ugolini M."/>
            <person name="Chourrout P."/>
            <person name="Nishida H."/>
            <person name="Aasland R."/>
            <person name="Huzurbazar S."/>
            <person name="Westhof E."/>
            <person name="Delsuc F."/>
            <person name="Lehrach H."/>
            <person name="Reinhardt R."/>
            <person name="Weissenbach J."/>
            <person name="Roy S.W."/>
            <person name="Artiguenave F."/>
            <person name="Postlethwait J.H."/>
            <person name="Manak J.R."/>
            <person name="Thompson E.M."/>
            <person name="Jaillon O."/>
            <person name="Du Pasquier L."/>
            <person name="Boudinot P."/>
            <person name="Liberles D.A."/>
            <person name="Volff J.N."/>
            <person name="Philippe H."/>
            <person name="Lenhard B."/>
            <person name="Roest Crollius H."/>
            <person name="Wincker P."/>
            <person name="Chourrout D."/>
        </authorList>
    </citation>
    <scope>NUCLEOTIDE SEQUENCE [LARGE SCALE GENOMIC DNA]</scope>
</reference>
<dbReference type="AlphaFoldDB" id="E4X291"/>
<evidence type="ECO:0000313" key="2">
    <source>
        <dbReference type="Proteomes" id="UP000001307"/>
    </source>
</evidence>
<gene>
    <name evidence="1" type="ORF">GSOID_T00017015001</name>
</gene>
<proteinExistence type="predicted"/>
<evidence type="ECO:0000313" key="1">
    <source>
        <dbReference type="EMBL" id="CBY07351.1"/>
    </source>
</evidence>
<organism evidence="1">
    <name type="scientific">Oikopleura dioica</name>
    <name type="common">Tunicate</name>
    <dbReference type="NCBI Taxonomy" id="34765"/>
    <lineage>
        <taxon>Eukaryota</taxon>
        <taxon>Metazoa</taxon>
        <taxon>Chordata</taxon>
        <taxon>Tunicata</taxon>
        <taxon>Appendicularia</taxon>
        <taxon>Copelata</taxon>
        <taxon>Oikopleuridae</taxon>
        <taxon>Oikopleura</taxon>
    </lineage>
</organism>